<keyword evidence="2" id="KW-0732">Signal</keyword>
<feature type="chain" id="PRO_5031404369" description="Photosystem I reaction center subunit VIII" evidence="2">
    <location>
        <begin position="20"/>
        <end position="125"/>
    </location>
</feature>
<gene>
    <name evidence="3" type="ORF">PPAR1163_LOCUS10857</name>
</gene>
<proteinExistence type="predicted"/>
<organism evidence="3">
    <name type="scientific">Phaeomonas parva</name>
    <dbReference type="NCBI Taxonomy" id="124430"/>
    <lineage>
        <taxon>Eukaryota</taxon>
        <taxon>Sar</taxon>
        <taxon>Stramenopiles</taxon>
        <taxon>Ochrophyta</taxon>
        <taxon>Pinguiophyceae</taxon>
        <taxon>Pinguiochrysidales</taxon>
        <taxon>Pinguiochrysidaceae</taxon>
        <taxon>Phaeomonas</taxon>
    </lineage>
</organism>
<keyword evidence="1" id="KW-1133">Transmembrane helix</keyword>
<evidence type="ECO:0000256" key="1">
    <source>
        <dbReference type="SAM" id="Phobius"/>
    </source>
</evidence>
<keyword evidence="1" id="KW-0812">Transmembrane</keyword>
<evidence type="ECO:0000313" key="3">
    <source>
        <dbReference type="EMBL" id="CAD9252493.1"/>
    </source>
</evidence>
<keyword evidence="1" id="KW-0472">Membrane</keyword>
<dbReference type="EMBL" id="HBGJ01016896">
    <property type="protein sequence ID" value="CAD9252493.1"/>
    <property type="molecule type" value="Transcribed_RNA"/>
</dbReference>
<protein>
    <recommendedName>
        <fullName evidence="4">Photosystem I reaction center subunit VIII</fullName>
    </recommendedName>
</protein>
<dbReference type="AlphaFoldDB" id="A0A7S1U023"/>
<sequence length="125" mass="13197">MKVLSVVALLALLVAPAAAFAPARKAPRAMRSSLKMEQTEAPTYWEGKVPPSTVLGPVLSKTPSGLLGPVSIISLLAGTYSVHESNILHTLNADTVYPVFVIGSLLVPISWGLHVAAWINKENGN</sequence>
<feature type="transmembrane region" description="Helical" evidence="1">
    <location>
        <begin position="95"/>
        <end position="119"/>
    </location>
</feature>
<reference evidence="3" key="1">
    <citation type="submission" date="2021-01" db="EMBL/GenBank/DDBJ databases">
        <authorList>
            <person name="Corre E."/>
            <person name="Pelletier E."/>
            <person name="Niang G."/>
            <person name="Scheremetjew M."/>
            <person name="Finn R."/>
            <person name="Kale V."/>
            <person name="Holt S."/>
            <person name="Cochrane G."/>
            <person name="Meng A."/>
            <person name="Brown T."/>
            <person name="Cohen L."/>
        </authorList>
    </citation>
    <scope>NUCLEOTIDE SEQUENCE</scope>
    <source>
        <strain evidence="3">CCMP2877</strain>
    </source>
</reference>
<feature type="signal peptide" evidence="2">
    <location>
        <begin position="1"/>
        <end position="19"/>
    </location>
</feature>
<accession>A0A7S1U023</accession>
<name>A0A7S1U023_9STRA</name>
<evidence type="ECO:0008006" key="4">
    <source>
        <dbReference type="Google" id="ProtNLM"/>
    </source>
</evidence>
<evidence type="ECO:0000256" key="2">
    <source>
        <dbReference type="SAM" id="SignalP"/>
    </source>
</evidence>